<sequence length="482" mass="54147">MATALHVEVCVRCTETYSRTRSSLCRCNHCSKALCFDCLKEHHDELLQNITQLSHRFNEVQELCKAKQQMVENEALQAVVEIDQWYSRLIETKKTIVENIEQSRKDGQDRVSKLLSNLQAVSVDIQGLVKQIIYEPTRMANILEELGTIELDLNKLVITKKLDLPEIIPKGELQLESIIGLTINTEGLVQSCLATPFDDSNATEAEAAPINLSSCDECSLTDESLSADFISTTYPVDCLASDGFNVMYTSTDTSPYIIAYCHLGNNEGDLHRVWHQPRVVDMIYWNTIGKFVCATNKGVYTVQYNNGKFKIQHTIRSNTWNDLRVATNKNDLWVWLNPGKRGSDSIEIYSNFFEHTRTIKFGGSIPDSFRRGISFSVANKCVASINTRPQNNGEVVQINVLDLDMKRLKSQDLGSCTGLVQIRTDGYNRFFITTGQRSIHCVSVPGKKSIIAIEYSGNTIAVVNKQCLAIGDSNHDLELVEI</sequence>
<dbReference type="AlphaFoldDB" id="A0A814HIS7"/>
<evidence type="ECO:0000313" key="2">
    <source>
        <dbReference type="EMBL" id="CAF1299984.1"/>
    </source>
</evidence>
<dbReference type="Proteomes" id="UP000663834">
    <property type="component" value="Unassembled WGS sequence"/>
</dbReference>
<proteinExistence type="predicted"/>
<reference evidence="1" key="1">
    <citation type="submission" date="2021-02" db="EMBL/GenBank/DDBJ databases">
        <authorList>
            <person name="Nowell W R."/>
        </authorList>
    </citation>
    <scope>NUCLEOTIDE SEQUENCE</scope>
</reference>
<dbReference type="EMBL" id="CAJOBJ010008980">
    <property type="protein sequence ID" value="CAF4126337.1"/>
    <property type="molecule type" value="Genomic_DNA"/>
</dbReference>
<gene>
    <name evidence="4" type="ORF">BYL167_LOCUS19239</name>
    <name evidence="1" type="ORF">CJN711_LOCUS2811</name>
    <name evidence="5" type="ORF">GIL414_LOCUS18301</name>
    <name evidence="2" type="ORF">KQP761_LOCUS4717</name>
    <name evidence="3" type="ORF">MBJ925_LOCUS30040</name>
</gene>
<dbReference type="EMBL" id="CAJNRE010016225">
    <property type="protein sequence ID" value="CAF2144395.1"/>
    <property type="molecule type" value="Genomic_DNA"/>
</dbReference>
<dbReference type="OrthoDB" id="9999524at2759"/>
<evidence type="ECO:0000313" key="6">
    <source>
        <dbReference type="Proteomes" id="UP000663855"/>
    </source>
</evidence>
<comment type="caution">
    <text evidence="1">The sequence shown here is derived from an EMBL/GenBank/DDBJ whole genome shotgun (WGS) entry which is preliminary data.</text>
</comment>
<protein>
    <submittedName>
        <fullName evidence="1">Uncharacterized protein</fullName>
    </submittedName>
</protein>
<organism evidence="1 6">
    <name type="scientific">Rotaria magnacalcarata</name>
    <dbReference type="NCBI Taxonomy" id="392030"/>
    <lineage>
        <taxon>Eukaryota</taxon>
        <taxon>Metazoa</taxon>
        <taxon>Spiralia</taxon>
        <taxon>Gnathifera</taxon>
        <taxon>Rotifera</taxon>
        <taxon>Eurotatoria</taxon>
        <taxon>Bdelloidea</taxon>
        <taxon>Philodinida</taxon>
        <taxon>Philodinidae</taxon>
        <taxon>Rotaria</taxon>
    </lineage>
</organism>
<dbReference type="Proteomes" id="UP000663824">
    <property type="component" value="Unassembled WGS sequence"/>
</dbReference>
<dbReference type="Proteomes" id="UP000681967">
    <property type="component" value="Unassembled WGS sequence"/>
</dbReference>
<evidence type="ECO:0000313" key="1">
    <source>
        <dbReference type="EMBL" id="CAF1010575.1"/>
    </source>
</evidence>
<evidence type="ECO:0000313" key="3">
    <source>
        <dbReference type="EMBL" id="CAF2144395.1"/>
    </source>
</evidence>
<dbReference type="EMBL" id="CAJOBH010008107">
    <property type="protein sequence ID" value="CAF4103539.1"/>
    <property type="molecule type" value="Genomic_DNA"/>
</dbReference>
<evidence type="ECO:0000313" key="4">
    <source>
        <dbReference type="EMBL" id="CAF4103539.1"/>
    </source>
</evidence>
<dbReference type="Proteomes" id="UP000663855">
    <property type="component" value="Unassembled WGS sequence"/>
</dbReference>
<name>A0A814HIS7_9BILA</name>
<dbReference type="EMBL" id="CAJNOW010000984">
    <property type="protein sequence ID" value="CAF1299984.1"/>
    <property type="molecule type" value="Genomic_DNA"/>
</dbReference>
<evidence type="ECO:0000313" key="5">
    <source>
        <dbReference type="EMBL" id="CAF4126337.1"/>
    </source>
</evidence>
<dbReference type="EMBL" id="CAJNOV010000226">
    <property type="protein sequence ID" value="CAF1010575.1"/>
    <property type="molecule type" value="Genomic_DNA"/>
</dbReference>
<dbReference type="SUPFAM" id="SSF63829">
    <property type="entry name" value="Calcium-dependent phosphotriesterase"/>
    <property type="match status" value="1"/>
</dbReference>
<dbReference type="Proteomes" id="UP000681720">
    <property type="component" value="Unassembled WGS sequence"/>
</dbReference>
<accession>A0A814HIS7</accession>